<feature type="domain" description="Helicase C-terminal" evidence="12">
    <location>
        <begin position="375"/>
        <end position="538"/>
    </location>
</feature>
<evidence type="ECO:0000256" key="2">
    <source>
        <dbReference type="ARBA" id="ARBA00022723"/>
    </source>
</evidence>
<keyword evidence="4" id="KW-0863">Zinc-finger</keyword>
<keyword evidence="7" id="KW-0347">Helicase</keyword>
<dbReference type="InterPro" id="IPR001650">
    <property type="entry name" value="Helicase_C-like"/>
</dbReference>
<keyword evidence="5" id="KW-0833">Ubl conjugation pathway</keyword>
<keyword evidence="6" id="KW-0378">Hydrolase</keyword>
<accession>A0ABR2GPF3</accession>
<dbReference type="Gene3D" id="1.20.120.1080">
    <property type="match status" value="1"/>
</dbReference>
<gene>
    <name evidence="14" type="ORF">M9Y10_040376</name>
</gene>
<evidence type="ECO:0000256" key="8">
    <source>
        <dbReference type="ARBA" id="ARBA00022833"/>
    </source>
</evidence>
<keyword evidence="1" id="KW-0808">Transferase</keyword>
<feature type="region of interest" description="Disordered" evidence="10">
    <location>
        <begin position="1168"/>
        <end position="1227"/>
    </location>
</feature>
<name>A0ABR2GPF3_9EUKA</name>
<dbReference type="InterPro" id="IPR027417">
    <property type="entry name" value="P-loop_NTPase"/>
</dbReference>
<dbReference type="Gene3D" id="3.40.50.300">
    <property type="entry name" value="P-loop containing nucleotide triphosphate hydrolases"/>
    <property type="match status" value="2"/>
</dbReference>
<keyword evidence="2" id="KW-0479">Metal-binding</keyword>
<dbReference type="SMART" id="SM00487">
    <property type="entry name" value="DEXDc"/>
    <property type="match status" value="1"/>
</dbReference>
<keyword evidence="7" id="KW-0547">Nucleotide-binding</keyword>
<feature type="domain" description="RING-type" evidence="13">
    <location>
        <begin position="1513"/>
        <end position="1744"/>
    </location>
</feature>
<evidence type="ECO:0000259" key="12">
    <source>
        <dbReference type="PROSITE" id="PS51194"/>
    </source>
</evidence>
<evidence type="ECO:0000313" key="14">
    <source>
        <dbReference type="EMBL" id="KAK8835828.1"/>
    </source>
</evidence>
<dbReference type="PROSITE" id="PS51192">
    <property type="entry name" value="HELICASE_ATP_BIND_1"/>
    <property type="match status" value="1"/>
</dbReference>
<feature type="compositionally biased region" description="Basic residues" evidence="10">
    <location>
        <begin position="1178"/>
        <end position="1191"/>
    </location>
</feature>
<feature type="compositionally biased region" description="Basic and acidic residues" evidence="10">
    <location>
        <begin position="1215"/>
        <end position="1227"/>
    </location>
</feature>
<evidence type="ECO:0000256" key="1">
    <source>
        <dbReference type="ARBA" id="ARBA00022679"/>
    </source>
</evidence>
<evidence type="ECO:0000256" key="4">
    <source>
        <dbReference type="ARBA" id="ARBA00022771"/>
    </source>
</evidence>
<dbReference type="Pfam" id="PF26200">
    <property type="entry name" value="Rcat_RNF216"/>
    <property type="match status" value="1"/>
</dbReference>
<proteinExistence type="predicted"/>
<evidence type="ECO:0000313" key="15">
    <source>
        <dbReference type="Proteomes" id="UP001470230"/>
    </source>
</evidence>
<dbReference type="Gene3D" id="1.20.120.1750">
    <property type="match status" value="1"/>
</dbReference>
<sequence>MKICCFYINIQENHQVYKVAVDFIEELKNPIPIETSTHIFNHMQSIIKVIYDLVEYQDDVPDDDVQIENWRNIMIQTLLIAKTYYNFSKNERNAKCIEIAQSLLNFAFNIEFEPKLESKIFSVLPELETFLTSKESIFSLESSTGSGKTRCVPFFLSILAFQENFVRPFIIMTQPSSNLIDSKVQDFKTILSNVSILTDVDEIIHYGQKKQIRQPILGLLTPYNALILIEKSKKTGIDLFGRSRWVLDEVHDRTIFIDTIIGFLHQELDKIDNFPCQITLMTATMDQSIQKSLGKTAKNITLKDYTPYNVREIIDDSNDTRDIPGIATDYMFQILEEMRNGTIEPGHILIFVAGNADCQAILRDIQQREEKMNKDVERKIKHIKIHFDEFSTVDSTYQEIEREAYNPDNLYILPIQLAGYVSQVQKTVAQNPLPTRLRNVIKIIVSTNIIESSITILDLAAVIDSGLYNRAKFDPETEITKITKESISKKMATQRRGRVGRTRKGVYVGISTGMYQDIDPQIKTSDLSASLLSLRGIGIKLEKVEKLPDEPDPSQIEKNIDDLKAIGALDDKGNITQKGREICNLSSDFSPFFASVILDIRKSTKSEYKEILAALIILIITSQQLISNQRCPVLEKNFDKSSDIITILRTLNELFKENYQDQKDKCHQFGFDQVSYTRLITSFSHFIHKIFKRSSNDYDFLGRHIREIRKLISTINLMEFINIVISTIYQTKPKWIFERTFSFRGVSGLERIPSVNAFNYQTQKEVIIGSRPGWKGLECDENIFVFSLIARYNTIFGTIVHRYPQQALNPQFKCIAFEFNDNISIPFFNEMLRSVNKDQLFLPMNIKPTNQAGSLTTLIYQSRWRNSNYLSICTRDVKNVEKMKNLIKKVKMLMPFVGKSMLVDIPEVESLVEIYSIGGSQYSTKIYTLNDHPHAYVYNDDMFYYLYDHISDLSKTDSPLKIAINMNYIINRPGYDINPFIIISNNVIDGCFNEIDWPSLIRANPPKIDNPFIEEVNSMAPNIITAHENLQVLYSFMGNSKKLSDVILNILKTNFVDDLIVKKITLPKIVYGKDVDYDVESNRIKKEIENNESKISSIKRSEAMYFNQKEIYEQYRDEEYPRLMKDYQRRLIKYERDLKEQQKLLKQLEKKKQQELIEMQKQQELFELQEQGQEQSKGRRKRKRRAHKKLQQKQNSQIDQELEIILQPIKKPKKPREPKEPKKPDFNKNRQTIQACNKNLNRLENELEPMNIYYKRREKLINELRLNGFISNIKTCGSDGCIITMNPNRIKIHDTSLWKCDLITKYEVVITHHVFHSMPVTKFKEIIQNVSDKFGLFANKISEYHRLDSFGQLGYLTVQIMGKQLVIPFIKTILDELDKGANLKSSHEFELPQTIISNIEISHPANIEYFIKLMRKNKIDVSLEGSVVSGPLSEVRNAFQLINQRRIELLFPFISIKIPKCIFAAKINEKINRANSSRPPNKQWVKIKTELVIPREDYKECKSIINHLAGPKTHVHGCIYFCDDPQLSNQYLPVYRDAKTPVLRPLCVSCIKETLHYATNNFFDAKRHSYSKEFLENNIESIPPISICEDSSDKKTGETWPIVPFAQLFCVLQDEFEVKAMSRAWVKGVIEQSIRTCPSIITCCPDHPQKKYLIGKNPIHCNCESCKLCFCISCMAWHDPANLCEKLDKSIPRCPKCGAPTFKSDGCNHIQCKCGAHWCYKCGAGPFTSGDQCYAHISKVHKSFVE</sequence>
<dbReference type="PROSITE" id="PS51194">
    <property type="entry name" value="HELICASE_CTER"/>
    <property type="match status" value="1"/>
</dbReference>
<dbReference type="SMART" id="SM00490">
    <property type="entry name" value="HELICc"/>
    <property type="match status" value="1"/>
</dbReference>
<evidence type="ECO:0000256" key="6">
    <source>
        <dbReference type="ARBA" id="ARBA00022801"/>
    </source>
</evidence>
<evidence type="ECO:0008006" key="16">
    <source>
        <dbReference type="Google" id="ProtNLM"/>
    </source>
</evidence>
<dbReference type="SUPFAM" id="SSF57850">
    <property type="entry name" value="RING/U-box"/>
    <property type="match status" value="1"/>
</dbReference>
<keyword evidence="9" id="KW-0175">Coiled coil</keyword>
<keyword evidence="7" id="KW-0067">ATP-binding</keyword>
<dbReference type="PROSITE" id="PS51873">
    <property type="entry name" value="TRIAD"/>
    <property type="match status" value="1"/>
</dbReference>
<evidence type="ECO:0000259" key="13">
    <source>
        <dbReference type="PROSITE" id="PS51873"/>
    </source>
</evidence>
<feature type="domain" description="Helicase ATP-binding" evidence="11">
    <location>
        <begin position="129"/>
        <end position="303"/>
    </location>
</feature>
<dbReference type="PANTHER" id="PTHR43519">
    <property type="entry name" value="ATP-DEPENDENT RNA HELICASE HRPB"/>
    <property type="match status" value="1"/>
</dbReference>
<evidence type="ECO:0000256" key="7">
    <source>
        <dbReference type="ARBA" id="ARBA00022806"/>
    </source>
</evidence>
<dbReference type="PANTHER" id="PTHR43519:SF1">
    <property type="entry name" value="ATP-DEPENDENT RNA HELICASE HRPB"/>
    <property type="match status" value="1"/>
</dbReference>
<evidence type="ECO:0000256" key="9">
    <source>
        <dbReference type="SAM" id="Coils"/>
    </source>
</evidence>
<comment type="caution">
    <text evidence="14">The sequence shown here is derived from an EMBL/GenBank/DDBJ whole genome shotgun (WGS) entry which is preliminary data.</text>
</comment>
<evidence type="ECO:0000259" key="11">
    <source>
        <dbReference type="PROSITE" id="PS51192"/>
    </source>
</evidence>
<protein>
    <recommendedName>
        <fullName evidence="16">Helicase conserved C-terminal domain containing protein</fullName>
    </recommendedName>
</protein>
<dbReference type="InterPro" id="IPR014001">
    <property type="entry name" value="Helicase_ATP-bd"/>
</dbReference>
<keyword evidence="3" id="KW-0677">Repeat</keyword>
<dbReference type="SUPFAM" id="SSF52540">
    <property type="entry name" value="P-loop containing nucleoside triphosphate hydrolases"/>
    <property type="match status" value="1"/>
</dbReference>
<organism evidence="14 15">
    <name type="scientific">Tritrichomonas musculus</name>
    <dbReference type="NCBI Taxonomy" id="1915356"/>
    <lineage>
        <taxon>Eukaryota</taxon>
        <taxon>Metamonada</taxon>
        <taxon>Parabasalia</taxon>
        <taxon>Tritrichomonadida</taxon>
        <taxon>Tritrichomonadidae</taxon>
        <taxon>Tritrichomonas</taxon>
    </lineage>
</organism>
<keyword evidence="15" id="KW-1185">Reference proteome</keyword>
<evidence type="ECO:0000256" key="5">
    <source>
        <dbReference type="ARBA" id="ARBA00022786"/>
    </source>
</evidence>
<keyword evidence="8" id="KW-0862">Zinc</keyword>
<dbReference type="EMBL" id="JAPFFF010000073">
    <property type="protein sequence ID" value="KAK8835828.1"/>
    <property type="molecule type" value="Genomic_DNA"/>
</dbReference>
<dbReference type="InterPro" id="IPR044066">
    <property type="entry name" value="TRIAD_supradom"/>
</dbReference>
<evidence type="ECO:0000256" key="3">
    <source>
        <dbReference type="ARBA" id="ARBA00022737"/>
    </source>
</evidence>
<reference evidence="14 15" key="1">
    <citation type="submission" date="2024-04" db="EMBL/GenBank/DDBJ databases">
        <title>Tritrichomonas musculus Genome.</title>
        <authorList>
            <person name="Alves-Ferreira E."/>
            <person name="Grigg M."/>
            <person name="Lorenzi H."/>
            <person name="Galac M."/>
        </authorList>
    </citation>
    <scope>NUCLEOTIDE SEQUENCE [LARGE SCALE GENOMIC DNA]</scope>
    <source>
        <strain evidence="14 15">EAF2021</strain>
    </source>
</reference>
<feature type="coiled-coil region" evidence="9">
    <location>
        <begin position="1124"/>
        <end position="1165"/>
    </location>
</feature>
<evidence type="ECO:0000256" key="10">
    <source>
        <dbReference type="SAM" id="MobiDB-lite"/>
    </source>
</evidence>
<dbReference type="Proteomes" id="UP001470230">
    <property type="component" value="Unassembled WGS sequence"/>
</dbReference>